<gene>
    <name evidence="10 11" type="primary">nuoK</name>
    <name evidence="11" type="ORF">HMPREF0663_12021</name>
</gene>
<evidence type="ECO:0000256" key="3">
    <source>
        <dbReference type="ARBA" id="ARBA00010519"/>
    </source>
</evidence>
<dbReference type="GO" id="GO:0005886">
    <property type="term" value="C:plasma membrane"/>
    <property type="evidence" value="ECO:0007669"/>
    <property type="project" value="UniProtKB-SubCell"/>
</dbReference>
<evidence type="ECO:0000256" key="8">
    <source>
        <dbReference type="ARBA" id="ARBA00022989"/>
    </source>
</evidence>
<keyword evidence="6 10" id="KW-0874">Quinone</keyword>
<evidence type="ECO:0000256" key="5">
    <source>
        <dbReference type="ARBA" id="ARBA00022692"/>
    </source>
</evidence>
<comment type="subcellular location">
    <subcellularLocation>
        <location evidence="10">Cell membrane</location>
        <topology evidence="10">Multi-pass membrane protein</topology>
    </subcellularLocation>
    <subcellularLocation>
        <location evidence="2">Membrane</location>
        <topology evidence="2">Multi-pass membrane protein</topology>
    </subcellularLocation>
</comment>
<dbReference type="HOGENOM" id="CLU_144724_1_1_10"/>
<comment type="function">
    <text evidence="10">NDH-1 shuttles electrons from NADH, via FMN and iron-sulfur (Fe-S) centers, to quinones in the respiratory chain. The immediate electron acceptor for the enzyme in this species is believed to be a menaquinone. Couples the redox reaction to proton translocation (for every two electrons transferred, four hydrogen ions are translocated across the cytoplasmic membrane), and thus conserves the redox energy in a proton gradient.</text>
</comment>
<comment type="catalytic activity">
    <reaction evidence="10">
        <text>a quinone + NADH + 5 H(+)(in) = a quinol + NAD(+) + 4 H(+)(out)</text>
        <dbReference type="Rhea" id="RHEA:57888"/>
        <dbReference type="ChEBI" id="CHEBI:15378"/>
        <dbReference type="ChEBI" id="CHEBI:24646"/>
        <dbReference type="ChEBI" id="CHEBI:57540"/>
        <dbReference type="ChEBI" id="CHEBI:57945"/>
        <dbReference type="ChEBI" id="CHEBI:132124"/>
    </reaction>
</comment>
<dbReference type="Proteomes" id="UP000005580">
    <property type="component" value="Unassembled WGS sequence"/>
</dbReference>
<evidence type="ECO:0000256" key="7">
    <source>
        <dbReference type="ARBA" id="ARBA00022967"/>
    </source>
</evidence>
<keyword evidence="12" id="KW-1185">Reference proteome</keyword>
<dbReference type="NCBIfam" id="NF004320">
    <property type="entry name" value="PRK05715.1-2"/>
    <property type="match status" value="1"/>
</dbReference>
<dbReference type="PANTHER" id="PTHR11434">
    <property type="entry name" value="NADH-UBIQUINONE OXIDOREDUCTASE SUBUNIT ND4L"/>
    <property type="match status" value="1"/>
</dbReference>
<organism evidence="11 12">
    <name type="scientific">Hoylesella oralis ATCC 33269</name>
    <dbReference type="NCBI Taxonomy" id="873533"/>
    <lineage>
        <taxon>Bacteria</taxon>
        <taxon>Pseudomonadati</taxon>
        <taxon>Bacteroidota</taxon>
        <taxon>Bacteroidia</taxon>
        <taxon>Bacteroidales</taxon>
        <taxon>Prevotellaceae</taxon>
        <taxon>Hoylesella</taxon>
    </lineage>
</organism>
<accession>E7RTE8</accession>
<feature type="transmembrane region" description="Helical" evidence="10">
    <location>
        <begin position="61"/>
        <end position="86"/>
    </location>
</feature>
<evidence type="ECO:0000256" key="6">
    <source>
        <dbReference type="ARBA" id="ARBA00022719"/>
    </source>
</evidence>
<dbReference type="GO" id="GO:0030964">
    <property type="term" value="C:NADH dehydrogenase complex"/>
    <property type="evidence" value="ECO:0007669"/>
    <property type="project" value="TreeGrafter"/>
</dbReference>
<dbReference type="EC" id="7.1.1.-" evidence="10"/>
<keyword evidence="4 10" id="KW-0813">Transport</keyword>
<dbReference type="FunFam" id="1.10.287.3510:FF:000001">
    <property type="entry name" value="NADH-quinone oxidoreductase subunit K"/>
    <property type="match status" value="1"/>
</dbReference>
<dbReference type="PANTHER" id="PTHR11434:SF16">
    <property type="entry name" value="NADH-UBIQUINONE OXIDOREDUCTASE CHAIN 4L"/>
    <property type="match status" value="1"/>
</dbReference>
<keyword evidence="11" id="KW-0560">Oxidoreductase</keyword>
<evidence type="ECO:0000256" key="9">
    <source>
        <dbReference type="ARBA" id="ARBA00023136"/>
    </source>
</evidence>
<evidence type="ECO:0000313" key="12">
    <source>
        <dbReference type="Proteomes" id="UP000005580"/>
    </source>
</evidence>
<dbReference type="InterPro" id="IPR039428">
    <property type="entry name" value="NUOK/Mnh_C1-like"/>
</dbReference>
<dbReference type="GO" id="GO:0050136">
    <property type="term" value="F:NADH dehydrogenase (quinone) (non-electrogenic) activity"/>
    <property type="evidence" value="ECO:0007669"/>
    <property type="project" value="UniProtKB-UniRule"/>
</dbReference>
<keyword evidence="10" id="KW-0520">NAD</keyword>
<reference evidence="11" key="1">
    <citation type="submission" date="2011-01" db="EMBL/GenBank/DDBJ databases">
        <authorList>
            <person name="Muzny D."/>
            <person name="Qin X."/>
            <person name="Buhay C."/>
            <person name="Dugan-Rocha S."/>
            <person name="Ding Y."/>
            <person name="Chen G."/>
            <person name="Hawes A."/>
            <person name="Holder M."/>
            <person name="Jhangiani S."/>
            <person name="Johnson A."/>
            <person name="Khan Z."/>
            <person name="Li Z."/>
            <person name="Liu W."/>
            <person name="Liu X."/>
            <person name="Perez L."/>
            <person name="Shen H."/>
            <person name="Wang Q."/>
            <person name="Watt J."/>
            <person name="Xi L."/>
            <person name="Xin Y."/>
            <person name="Zhou J."/>
            <person name="Deng J."/>
            <person name="Jiang H."/>
            <person name="Liu Y."/>
            <person name="Qu J."/>
            <person name="Song X.-Z."/>
            <person name="Zhang L."/>
            <person name="Villasana D."/>
            <person name="Johnson A."/>
            <person name="Liu J."/>
            <person name="Liyanage D."/>
            <person name="Lorensuhewa L."/>
            <person name="Robinson T."/>
            <person name="Song A."/>
            <person name="Song B.-B."/>
            <person name="Dinh H."/>
            <person name="Thornton R."/>
            <person name="Coyle M."/>
            <person name="Francisco L."/>
            <person name="Jackson L."/>
            <person name="Javaid M."/>
            <person name="Korchina V."/>
            <person name="Kovar C."/>
            <person name="Mata R."/>
            <person name="Mathew T."/>
            <person name="Ngo R."/>
            <person name="Nguyen L."/>
            <person name="Nguyen N."/>
            <person name="Okwuonu G."/>
            <person name="Ongeri F."/>
            <person name="Pham C."/>
            <person name="Simmons D."/>
            <person name="Wilczek-Boney K."/>
            <person name="Hale W."/>
            <person name="Jakkamsetti A."/>
            <person name="Pham P."/>
            <person name="Ruth R."/>
            <person name="San Lucas F."/>
            <person name="Warren J."/>
            <person name="Zhang J."/>
            <person name="Zhao Z."/>
            <person name="Zhou C."/>
            <person name="Zhu D."/>
            <person name="Lee S."/>
            <person name="Bess C."/>
            <person name="Blankenburg K."/>
            <person name="Forbes L."/>
            <person name="Fu Q."/>
            <person name="Gubbala S."/>
            <person name="Hirani K."/>
            <person name="Jayaseelan J.C."/>
            <person name="Lara F."/>
            <person name="Munidasa M."/>
            <person name="Palculict T."/>
            <person name="Patil S."/>
            <person name="Pu L.-L."/>
            <person name="Saada N."/>
            <person name="Tang L."/>
            <person name="Weissenberger G."/>
            <person name="Zhu Y."/>
            <person name="Hemphill L."/>
            <person name="Shang Y."/>
            <person name="Youmans B."/>
            <person name="Ayvaz T."/>
            <person name="Ross M."/>
            <person name="Santibanez J."/>
            <person name="Aqrawi P."/>
            <person name="Gross S."/>
            <person name="Joshi V."/>
            <person name="Fowler G."/>
            <person name="Nazareth L."/>
            <person name="Reid J."/>
            <person name="Worley K."/>
            <person name="Petrosino J."/>
            <person name="Highlander S."/>
            <person name="Gibbs R."/>
        </authorList>
    </citation>
    <scope>NUCLEOTIDE SEQUENCE [LARGE SCALE GENOMIC DNA]</scope>
    <source>
        <strain evidence="11">ATCC 33269</strain>
    </source>
</reference>
<proteinExistence type="inferred from homology"/>
<keyword evidence="8 10" id="KW-1133">Transmembrane helix</keyword>
<comment type="similarity">
    <text evidence="3 10">Belongs to the complex I subunit 4L family.</text>
</comment>
<keyword evidence="9 10" id="KW-0472">Membrane</keyword>
<dbReference type="Pfam" id="PF00420">
    <property type="entry name" value="Oxidored_q2"/>
    <property type="match status" value="1"/>
</dbReference>
<protein>
    <recommendedName>
        <fullName evidence="10">NADH-quinone oxidoreductase subunit K</fullName>
        <ecNumber evidence="10">7.1.1.-</ecNumber>
    </recommendedName>
    <alternativeName>
        <fullName evidence="10">NADH dehydrogenase I subunit K</fullName>
    </alternativeName>
    <alternativeName>
        <fullName evidence="10">NDH-1 subunit K</fullName>
    </alternativeName>
</protein>
<dbReference type="EMBL" id="AEPE02000006">
    <property type="protein sequence ID" value="EFZ35954.1"/>
    <property type="molecule type" value="Genomic_DNA"/>
</dbReference>
<name>E7RTE8_9BACT</name>
<dbReference type="Gene3D" id="1.10.287.3510">
    <property type="match status" value="1"/>
</dbReference>
<comment type="function">
    <text evidence="1">NDH-1 shuttles electrons from NADH, via FMN and iron-sulfur (Fe-S) centers, to quinones in the respiratory chain. The immediate electron acceptor for the enzyme in this species is believed to be ubiquinone. Couples the redox reaction to proton translocation (for every two electrons transferred, four hydrogen ions are translocated across the cytoplasmic membrane), and thus conserves the redox energy in a proton gradient.</text>
</comment>
<keyword evidence="10" id="KW-1003">Cell membrane</keyword>
<dbReference type="AlphaFoldDB" id="E7RTE8"/>
<comment type="caution">
    <text evidence="11">The sequence shown here is derived from an EMBL/GenBank/DDBJ whole genome shotgun (WGS) entry which is preliminary data.</text>
</comment>
<dbReference type="HAMAP" id="MF_01456">
    <property type="entry name" value="NDH1_NuoK"/>
    <property type="match status" value="1"/>
</dbReference>
<evidence type="ECO:0000313" key="11">
    <source>
        <dbReference type="EMBL" id="EFZ35954.1"/>
    </source>
</evidence>
<keyword evidence="5 10" id="KW-0812">Transmembrane</keyword>
<comment type="subunit">
    <text evidence="10">NDH-1 is composed of 14 different subunits. Subunits NuoA, H, J, K, L, M, N constitute the membrane sector of the complex.</text>
</comment>
<feature type="transmembrane region" description="Helical" evidence="10">
    <location>
        <begin position="28"/>
        <end position="49"/>
    </location>
</feature>
<evidence type="ECO:0000256" key="4">
    <source>
        <dbReference type="ARBA" id="ARBA00022448"/>
    </source>
</evidence>
<evidence type="ECO:0000256" key="10">
    <source>
        <dbReference type="HAMAP-Rule" id="MF_01456"/>
    </source>
</evidence>
<dbReference type="GO" id="GO:0042773">
    <property type="term" value="P:ATP synthesis coupled electron transport"/>
    <property type="evidence" value="ECO:0007669"/>
    <property type="project" value="InterPro"/>
</dbReference>
<keyword evidence="7 10" id="KW-1278">Translocase</keyword>
<evidence type="ECO:0000256" key="1">
    <source>
        <dbReference type="ARBA" id="ARBA00002378"/>
    </source>
</evidence>
<evidence type="ECO:0000256" key="2">
    <source>
        <dbReference type="ARBA" id="ARBA00004141"/>
    </source>
</evidence>
<dbReference type="RefSeq" id="WP_004370218.1">
    <property type="nucleotide sequence ID" value="NZ_GL833119.1"/>
</dbReference>
<dbReference type="GO" id="GO:0048038">
    <property type="term" value="F:quinone binding"/>
    <property type="evidence" value="ECO:0007669"/>
    <property type="project" value="UniProtKB-KW"/>
</dbReference>
<dbReference type="eggNOG" id="COG0713">
    <property type="taxonomic scope" value="Bacteria"/>
</dbReference>
<dbReference type="InterPro" id="IPR001133">
    <property type="entry name" value="NADH_UbQ_OxRdtase_chain4L/K"/>
</dbReference>
<dbReference type="STRING" id="28134.SAMN05444288_1146"/>
<sequence>MIPVEYFFVLSALLFFIGVFGFVTRRNLVAMLISIELVLNSVDINFAVFNRLLYPGQLEGFFFTLFSIGVSAAETAVALAIIINVYRNFKSDQVNAIEEMKN</sequence>
<feature type="transmembrane region" description="Helical" evidence="10">
    <location>
        <begin position="6"/>
        <end position="23"/>
    </location>
</feature>